<dbReference type="SUPFAM" id="SSF53697">
    <property type="entry name" value="SIS domain"/>
    <property type="match status" value="1"/>
</dbReference>
<dbReference type="AlphaFoldDB" id="K6WJ61"/>
<evidence type="ECO:0000256" key="1">
    <source>
        <dbReference type="SAM" id="MobiDB-lite"/>
    </source>
</evidence>
<gene>
    <name evidence="2" type="ORF">GONAM_09_00200</name>
</gene>
<evidence type="ECO:0008006" key="4">
    <source>
        <dbReference type="Google" id="ProtNLM"/>
    </source>
</evidence>
<name>K6WJ61_9ACTN</name>
<reference evidence="2 3" key="1">
    <citation type="submission" date="2012-08" db="EMBL/GenBank/DDBJ databases">
        <title>Whole genome shotgun sequence of Gordonia namibiensis NBRC 108229.</title>
        <authorList>
            <person name="Isaki-Nakamura S."/>
            <person name="Hosoyama A."/>
            <person name="Tsuchikane K."/>
            <person name="Katsumata H."/>
            <person name="Baba S."/>
            <person name="Yamazaki S."/>
            <person name="Fujita N."/>
        </authorList>
    </citation>
    <scope>NUCLEOTIDE SEQUENCE [LARGE SCALE GENOMIC DNA]</scope>
    <source>
        <strain evidence="2 3">NBRC 108229</strain>
    </source>
</reference>
<dbReference type="GO" id="GO:1901135">
    <property type="term" value="P:carbohydrate derivative metabolic process"/>
    <property type="evidence" value="ECO:0007669"/>
    <property type="project" value="InterPro"/>
</dbReference>
<dbReference type="EMBL" id="BAHE01000009">
    <property type="protein sequence ID" value="GAB99375.1"/>
    <property type="molecule type" value="Genomic_DNA"/>
</dbReference>
<accession>K6WJ61</accession>
<sequence length="431" mass="44871">MEPVVAVGGRESSDSLFEAGRRPHLDAGTERVTVSRTRACVPAAGYAGSMRTGTPDLDDAEELISADVDGLLRAVALAGAQVRATAEAVREGVVAPLADLRPRSVVIVHGSSEVSHRAAELGVATLAARVDVPLVTGPVLPGWVGPLDVVIVAGEDAGDMALADAAARALRRRAEVVVAAPNAGPLRDAVGGNGIDLSPRFDVEPRFRFVGFVAALLAVFSGLTQVRVTGPVPALDDLADALDAEASGSHPSRETFHNRAKSLAVRVQGRPSVWTSDSPAGSVLAVHAVTSLLAFAGIVGAVAELGDVARMARLLDSRSGTAPAVDSIFYDPEFDGPAQEPAPRVMVVSTARREWYTRQRVMGLGDVDLVVGTDEGDALPQNGGQPWDDRRPVPGEDPVADGPGDLLDFLVVALRVEMAAVYLRLIGNTVQ</sequence>
<dbReference type="InterPro" id="IPR046348">
    <property type="entry name" value="SIS_dom_sf"/>
</dbReference>
<comment type="caution">
    <text evidence="2">The sequence shown here is derived from an EMBL/GenBank/DDBJ whole genome shotgun (WGS) entry which is preliminary data.</text>
</comment>
<dbReference type="GO" id="GO:0097367">
    <property type="term" value="F:carbohydrate derivative binding"/>
    <property type="evidence" value="ECO:0007669"/>
    <property type="project" value="InterPro"/>
</dbReference>
<dbReference type="Proteomes" id="UP000035058">
    <property type="component" value="Unassembled WGS sequence"/>
</dbReference>
<proteinExistence type="predicted"/>
<protein>
    <recommendedName>
        <fullName evidence="4">SIS domain-containing protein</fullName>
    </recommendedName>
</protein>
<keyword evidence="3" id="KW-1185">Reference proteome</keyword>
<evidence type="ECO:0000313" key="2">
    <source>
        <dbReference type="EMBL" id="GAB99375.1"/>
    </source>
</evidence>
<feature type="region of interest" description="Disordered" evidence="1">
    <location>
        <begin position="374"/>
        <end position="399"/>
    </location>
</feature>
<organism evidence="2 3">
    <name type="scientific">Gordonia namibiensis NBRC 108229</name>
    <dbReference type="NCBI Taxonomy" id="1208314"/>
    <lineage>
        <taxon>Bacteria</taxon>
        <taxon>Bacillati</taxon>
        <taxon>Actinomycetota</taxon>
        <taxon>Actinomycetes</taxon>
        <taxon>Mycobacteriales</taxon>
        <taxon>Gordoniaceae</taxon>
        <taxon>Gordonia</taxon>
    </lineage>
</organism>
<evidence type="ECO:0000313" key="3">
    <source>
        <dbReference type="Proteomes" id="UP000035058"/>
    </source>
</evidence>